<dbReference type="FunFam" id="1.20.1560.10:FF:000013">
    <property type="entry name" value="ABC transporter C family member 2"/>
    <property type="match status" value="1"/>
</dbReference>
<keyword evidence="5" id="KW-0547">Nucleotide-binding</keyword>
<dbReference type="PROSITE" id="PS50893">
    <property type="entry name" value="ABC_TRANSPORTER_2"/>
    <property type="match status" value="2"/>
</dbReference>
<dbReference type="CDD" id="cd03250">
    <property type="entry name" value="ABCC_MRP_domain1"/>
    <property type="match status" value="1"/>
</dbReference>
<keyword evidence="3 10" id="KW-0812">Transmembrane</keyword>
<name>A0A0D2NUF8_HYPSF</name>
<feature type="transmembrane region" description="Helical" evidence="10">
    <location>
        <begin position="1267"/>
        <end position="1287"/>
    </location>
</feature>
<dbReference type="OrthoDB" id="6500128at2759"/>
<evidence type="ECO:0000259" key="11">
    <source>
        <dbReference type="PROSITE" id="PS50893"/>
    </source>
</evidence>
<dbReference type="InterPro" id="IPR036640">
    <property type="entry name" value="ABC1_TM_sf"/>
</dbReference>
<dbReference type="STRING" id="945553.A0A0D2NUF8"/>
<dbReference type="GO" id="GO:0005524">
    <property type="term" value="F:ATP binding"/>
    <property type="evidence" value="ECO:0007669"/>
    <property type="project" value="UniProtKB-KW"/>
</dbReference>
<evidence type="ECO:0000259" key="12">
    <source>
        <dbReference type="PROSITE" id="PS50929"/>
    </source>
</evidence>
<evidence type="ECO:0000256" key="3">
    <source>
        <dbReference type="ARBA" id="ARBA00022692"/>
    </source>
</evidence>
<feature type="domain" description="ABC transporter" evidence="11">
    <location>
        <begin position="1359"/>
        <end position="1596"/>
    </location>
</feature>
<dbReference type="Pfam" id="PF00664">
    <property type="entry name" value="ABC_membrane"/>
    <property type="match status" value="2"/>
</dbReference>
<feature type="transmembrane region" description="Helical" evidence="10">
    <location>
        <begin position="632"/>
        <end position="658"/>
    </location>
</feature>
<feature type="transmembrane region" description="Helical" evidence="10">
    <location>
        <begin position="356"/>
        <end position="377"/>
    </location>
</feature>
<feature type="transmembrane region" description="Helical" evidence="10">
    <location>
        <begin position="137"/>
        <end position="156"/>
    </location>
</feature>
<feature type="compositionally biased region" description="Polar residues" evidence="9">
    <location>
        <begin position="467"/>
        <end position="477"/>
    </location>
</feature>
<feature type="compositionally biased region" description="Basic and acidic residues" evidence="9">
    <location>
        <begin position="492"/>
        <end position="502"/>
    </location>
</feature>
<dbReference type="CDD" id="cd18604">
    <property type="entry name" value="ABC_6TM_VMR1_D2_like"/>
    <property type="match status" value="1"/>
</dbReference>
<dbReference type="SUPFAM" id="SSF90123">
    <property type="entry name" value="ABC transporter transmembrane region"/>
    <property type="match status" value="2"/>
</dbReference>
<protein>
    <recommendedName>
        <fullName evidence="15">P-loop containing nucleoside triphosphate hydrolase protein</fullName>
    </recommendedName>
</protein>
<proteinExistence type="predicted"/>
<dbReference type="SUPFAM" id="SSF52540">
    <property type="entry name" value="P-loop containing nucleoside triphosphate hydrolases"/>
    <property type="match status" value="2"/>
</dbReference>
<feature type="domain" description="ABC transporter" evidence="11">
    <location>
        <begin position="751"/>
        <end position="982"/>
    </location>
</feature>
<keyword evidence="8 10" id="KW-0472">Membrane</keyword>
<dbReference type="PANTHER" id="PTHR24223:SF356">
    <property type="entry name" value="ATP-BINDING CASSETTE TRANSPORTER ABC4"/>
    <property type="match status" value="1"/>
</dbReference>
<dbReference type="InterPro" id="IPR003593">
    <property type="entry name" value="AAA+_ATPase"/>
</dbReference>
<feature type="transmembrane region" description="Helical" evidence="10">
    <location>
        <begin position="1080"/>
        <end position="1104"/>
    </location>
</feature>
<feature type="transmembrane region" description="Helical" evidence="10">
    <location>
        <begin position="1039"/>
        <end position="1060"/>
    </location>
</feature>
<evidence type="ECO:0000256" key="7">
    <source>
        <dbReference type="ARBA" id="ARBA00022989"/>
    </source>
</evidence>
<dbReference type="Gene3D" id="3.40.50.300">
    <property type="entry name" value="P-loop containing nucleotide triphosphate hydrolases"/>
    <property type="match status" value="2"/>
</dbReference>
<evidence type="ECO:0000256" key="6">
    <source>
        <dbReference type="ARBA" id="ARBA00022840"/>
    </source>
</evidence>
<feature type="domain" description="ABC transmembrane type-1" evidence="12">
    <location>
        <begin position="316"/>
        <end position="695"/>
    </location>
</feature>
<dbReference type="PROSITE" id="PS50929">
    <property type="entry name" value="ABC_TM1F"/>
    <property type="match status" value="2"/>
</dbReference>
<dbReference type="GO" id="GO:0016887">
    <property type="term" value="F:ATP hydrolysis activity"/>
    <property type="evidence" value="ECO:0007669"/>
    <property type="project" value="InterPro"/>
</dbReference>
<feature type="transmembrane region" description="Helical" evidence="10">
    <location>
        <begin position="95"/>
        <end position="117"/>
    </location>
</feature>
<keyword evidence="7 10" id="KW-1133">Transmembrane helix</keyword>
<dbReference type="InterPro" id="IPR017871">
    <property type="entry name" value="ABC_transporter-like_CS"/>
</dbReference>
<evidence type="ECO:0000256" key="5">
    <source>
        <dbReference type="ARBA" id="ARBA00022741"/>
    </source>
</evidence>
<dbReference type="InterPro" id="IPR050173">
    <property type="entry name" value="ABC_transporter_C-like"/>
</dbReference>
<accession>A0A0D2NUF8</accession>
<keyword evidence="14" id="KW-1185">Reference proteome</keyword>
<feature type="transmembrane region" description="Helical" evidence="10">
    <location>
        <begin position="35"/>
        <end position="58"/>
    </location>
</feature>
<evidence type="ECO:0000256" key="9">
    <source>
        <dbReference type="SAM" id="MobiDB-lite"/>
    </source>
</evidence>
<feature type="transmembrane region" description="Helical" evidence="10">
    <location>
        <begin position="528"/>
        <end position="546"/>
    </location>
</feature>
<sequence length="1611" mass="178515">MGRILFTYQNGSAYTPSHGSLNGTWKELFLNDLRIIPFAIVCASLGWQMIHLLASALLHLVRRTRNGETPVTDDAADVSQLPGLLHKFKRHVTHFGGYTIVGFMLARLMGSITLLGLSTRTLQTTCDTTFPAECPEAFLTITFLYSTIMGVVALVSKGWSTSVTRFNIIVLLCTLVLYLYRDLWPLATYSEKPADIEEGKILFVKIGILSAVAIFIPLFIPRRYVPVDPKNPMPNPNSEQTGSIFSILTYTFLDDVILLGYKVSHLSYTQLPPLADYDSAEYQTIKSFPHLDVFAGAKQRHLFLRLMRVYWKEYSFLTIALVLYSVGGFVSPIGIYKILKYLETGGADQPIKPWLWIIWLFFGPMIQSICWQFYIYIATRVLALTEILVTQLVFEHSLRIRFKAETSKSSDSRPVTRTPSRAESPVGSTNTEGAPSDTANPDSEASSIADSTAREASEASTVAVREPSTSTSVSTLKGTVKVKGSQKGAQSPKEDSKEEEQKGSGNLVGKINNLVTTDLNNIVAARDFLWLIVGIPLNVGLCLLFLYRLLGWSTFVGFGIMIALLPVPGWVAKKIQQAQRERMKVTDARVQAVSETMSIIRMVKLFGWENRMSERLKGRREEELKLIWKIKYLNCVSAMIGFIFPTITIISTYGLYTIVMKQELTPSIVFSSMAVFSTLRQQLFRLMQQSVTILQGKVSLDRLNEFLQKSELLDSFLEEKTPSIHATSPAADLQPSDEIGFKDASFSWSLDEEEDIGFATPSSRVFRLRVEGDLIFKRNAINLIIGPTGSGKTSILMALLGEMHFIPTTPDSWFNLPKKGGIAYAAQESWVQNESIRNNIIFGSEYNEERYQAVIKQCALEPDLELFDAGDATEVGERGLTLSGGQKARITLARAIYSTAEIILLDDVLAALDVHTSSWIVENCFRGDLIKNRTIIIVTHNVALVSPVADFIVSIGTNGKIKSQGNKVSLAASRDPKLAKELKVDQAVTELGEEVIDDAPAKKTGGDGKLTIAEEIVEGHVTWNSFKLLLTSLGGDHPFFFFFLVMVGLLGNEWTFNFQIWYIGYWGSQYETHPASEVPVYLYLSGYAGITLIFCVFFSLSYMVSMHGSIRSSRVINAKLIDSILGSTLRWLDETPVGRIIARCTQDIRAVDGPIPQSLLWVTDCVSGVFAKLGAIVLFTPIFFWPGLGIGIIGLFLGNMYLKAQLSVKRETSNARAPMLSHFSAAVHGLTSIRAYGAEERFKKESLTRINHYTRVSRMSYNLNRWIGIRMDFLGAGFTAALAAYLVYGPHVGTSNTGFSLNMALDFTTLILYFVRIYNDFEVEANSLERIQGYIDIEHEPKATEEGKPPASWPTSGDLRVENLCARYSRTGPRVLHDLSFRIASGERVGVVGRTGSGKSSLTLALLRCILTEGEVYFDGIPTSSINLDALRTSITIIPQTPELLSGSLRENLDPFDQNDDAVLNDALDAAGLFSLQEDAGEASLSLDTKISSGGGNLSVGQRQIIALARAMIRGSKLLMLDEATSAIDYKTDAVIQRTLRTQLSKDVTVITVAHRLQTIMDSDKIMVLDNGRIAEFGKPSDLLKDEQGLLRSLVNESEDKKKLYELAGVQ</sequence>
<dbReference type="Pfam" id="PF00005">
    <property type="entry name" value="ABC_tran"/>
    <property type="match status" value="2"/>
</dbReference>
<feature type="compositionally biased region" description="Polar residues" evidence="9">
    <location>
        <begin position="412"/>
        <end position="450"/>
    </location>
</feature>
<dbReference type="InterPro" id="IPR003439">
    <property type="entry name" value="ABC_transporter-like_ATP-bd"/>
</dbReference>
<dbReference type="InterPro" id="IPR027417">
    <property type="entry name" value="P-loop_NTPase"/>
</dbReference>
<evidence type="ECO:0000256" key="1">
    <source>
        <dbReference type="ARBA" id="ARBA00004141"/>
    </source>
</evidence>
<dbReference type="Proteomes" id="UP000054270">
    <property type="component" value="Unassembled WGS sequence"/>
</dbReference>
<evidence type="ECO:0000313" key="13">
    <source>
        <dbReference type="EMBL" id="KJA20176.1"/>
    </source>
</evidence>
<keyword evidence="4" id="KW-0677">Repeat</keyword>
<feature type="transmembrane region" description="Helical" evidence="10">
    <location>
        <begin position="552"/>
        <end position="572"/>
    </location>
</feature>
<evidence type="ECO:0000256" key="10">
    <source>
        <dbReference type="SAM" id="Phobius"/>
    </source>
</evidence>
<organism evidence="13 14">
    <name type="scientific">Hypholoma sublateritium (strain FD-334 SS-4)</name>
    <dbReference type="NCBI Taxonomy" id="945553"/>
    <lineage>
        <taxon>Eukaryota</taxon>
        <taxon>Fungi</taxon>
        <taxon>Dikarya</taxon>
        <taxon>Basidiomycota</taxon>
        <taxon>Agaricomycotina</taxon>
        <taxon>Agaricomycetes</taxon>
        <taxon>Agaricomycetidae</taxon>
        <taxon>Agaricales</taxon>
        <taxon>Agaricineae</taxon>
        <taxon>Strophariaceae</taxon>
        <taxon>Hypholoma</taxon>
    </lineage>
</organism>
<reference evidence="14" key="1">
    <citation type="submission" date="2014-04" db="EMBL/GenBank/DDBJ databases">
        <title>Evolutionary Origins and Diversification of the Mycorrhizal Mutualists.</title>
        <authorList>
            <consortium name="DOE Joint Genome Institute"/>
            <consortium name="Mycorrhizal Genomics Consortium"/>
            <person name="Kohler A."/>
            <person name="Kuo A."/>
            <person name="Nagy L.G."/>
            <person name="Floudas D."/>
            <person name="Copeland A."/>
            <person name="Barry K.W."/>
            <person name="Cichocki N."/>
            <person name="Veneault-Fourrey C."/>
            <person name="LaButti K."/>
            <person name="Lindquist E.A."/>
            <person name="Lipzen A."/>
            <person name="Lundell T."/>
            <person name="Morin E."/>
            <person name="Murat C."/>
            <person name="Riley R."/>
            <person name="Ohm R."/>
            <person name="Sun H."/>
            <person name="Tunlid A."/>
            <person name="Henrissat B."/>
            <person name="Grigoriev I.V."/>
            <person name="Hibbett D.S."/>
            <person name="Martin F."/>
        </authorList>
    </citation>
    <scope>NUCLEOTIDE SEQUENCE [LARGE SCALE GENOMIC DNA]</scope>
    <source>
        <strain evidence="14">FD-334 SS-4</strain>
    </source>
</reference>
<keyword evidence="6" id="KW-0067">ATP-binding</keyword>
<evidence type="ECO:0000256" key="4">
    <source>
        <dbReference type="ARBA" id="ARBA00022737"/>
    </source>
</evidence>
<dbReference type="OMA" id="HELWKGP"/>
<evidence type="ECO:0000256" key="8">
    <source>
        <dbReference type="ARBA" id="ARBA00023136"/>
    </source>
</evidence>
<dbReference type="CDD" id="cd18596">
    <property type="entry name" value="ABC_6TM_VMR1_D1_like"/>
    <property type="match status" value="1"/>
</dbReference>
<feature type="domain" description="ABC transmembrane type-1" evidence="12">
    <location>
        <begin position="1043"/>
        <end position="1322"/>
    </location>
</feature>
<evidence type="ECO:0000256" key="2">
    <source>
        <dbReference type="ARBA" id="ARBA00022448"/>
    </source>
</evidence>
<feature type="region of interest" description="Disordered" evidence="9">
    <location>
        <begin position="409"/>
        <end position="504"/>
    </location>
</feature>
<gene>
    <name evidence="13" type="ORF">HYPSUDRAFT_43555</name>
</gene>
<keyword evidence="2" id="KW-0813">Transport</keyword>
<feature type="transmembrane region" description="Helical" evidence="10">
    <location>
        <begin position="314"/>
        <end position="336"/>
    </location>
</feature>
<comment type="subcellular location">
    <subcellularLocation>
        <location evidence="1">Membrane</location>
        <topology evidence="1">Multi-pass membrane protein</topology>
    </subcellularLocation>
</comment>
<dbReference type="PANTHER" id="PTHR24223">
    <property type="entry name" value="ATP-BINDING CASSETTE SUB-FAMILY C"/>
    <property type="match status" value="1"/>
</dbReference>
<dbReference type="CDD" id="cd03244">
    <property type="entry name" value="ABCC_MRP_domain2"/>
    <property type="match status" value="1"/>
</dbReference>
<feature type="transmembrane region" description="Helical" evidence="10">
    <location>
        <begin position="163"/>
        <end position="181"/>
    </location>
</feature>
<dbReference type="EMBL" id="KN817570">
    <property type="protein sequence ID" value="KJA20176.1"/>
    <property type="molecule type" value="Genomic_DNA"/>
</dbReference>
<dbReference type="GO" id="GO:0140359">
    <property type="term" value="F:ABC-type transporter activity"/>
    <property type="evidence" value="ECO:0007669"/>
    <property type="project" value="InterPro"/>
</dbReference>
<evidence type="ECO:0000313" key="14">
    <source>
        <dbReference type="Proteomes" id="UP000054270"/>
    </source>
</evidence>
<feature type="transmembrane region" description="Helical" evidence="10">
    <location>
        <begin position="1183"/>
        <end position="1202"/>
    </location>
</feature>
<dbReference type="InterPro" id="IPR011527">
    <property type="entry name" value="ABC1_TM_dom"/>
</dbReference>
<dbReference type="PROSITE" id="PS00211">
    <property type="entry name" value="ABC_TRANSPORTER_1"/>
    <property type="match status" value="1"/>
</dbReference>
<dbReference type="Gene3D" id="1.20.1560.10">
    <property type="entry name" value="ABC transporter type 1, transmembrane domain"/>
    <property type="match status" value="2"/>
</dbReference>
<feature type="transmembrane region" description="Helical" evidence="10">
    <location>
        <begin position="201"/>
        <end position="220"/>
    </location>
</feature>
<dbReference type="SMART" id="SM00382">
    <property type="entry name" value="AAA"/>
    <property type="match status" value="2"/>
</dbReference>
<dbReference type="GO" id="GO:0016020">
    <property type="term" value="C:membrane"/>
    <property type="evidence" value="ECO:0007669"/>
    <property type="project" value="UniProtKB-SubCell"/>
</dbReference>
<evidence type="ECO:0008006" key="15">
    <source>
        <dbReference type="Google" id="ProtNLM"/>
    </source>
</evidence>
<dbReference type="FunFam" id="3.40.50.300:FF:000838">
    <property type="entry name" value="ABC multidrug transporter (Eurofung)"/>
    <property type="match status" value="1"/>
</dbReference>